<evidence type="ECO:0000256" key="8">
    <source>
        <dbReference type="ARBA" id="ARBA00022723"/>
    </source>
</evidence>
<accession>A0A2S8S6A4</accession>
<protein>
    <recommendedName>
        <fullName evidence="6">Probable succinyl-diaminopimelate desuccinylase</fullName>
        <ecNumber evidence="5">3.5.1.18</ecNumber>
    </recommendedName>
</protein>
<keyword evidence="11" id="KW-0170">Cobalt</keyword>
<dbReference type="SUPFAM" id="SSF53187">
    <property type="entry name" value="Zn-dependent exopeptidases"/>
    <property type="match status" value="1"/>
</dbReference>
<dbReference type="OrthoDB" id="9809784at2"/>
<evidence type="ECO:0000256" key="7">
    <source>
        <dbReference type="ARBA" id="ARBA00022605"/>
    </source>
</evidence>
<comment type="caution">
    <text evidence="14">The sequence shown here is derived from an EMBL/GenBank/DDBJ whole genome shotgun (WGS) entry which is preliminary data.</text>
</comment>
<evidence type="ECO:0000256" key="9">
    <source>
        <dbReference type="ARBA" id="ARBA00022801"/>
    </source>
</evidence>
<dbReference type="InterPro" id="IPR036264">
    <property type="entry name" value="Bact_exopeptidase_dim_dom"/>
</dbReference>
<dbReference type="InterPro" id="IPR001261">
    <property type="entry name" value="ArgE/DapE_CS"/>
</dbReference>
<keyword evidence="15" id="KW-1185">Reference proteome</keyword>
<dbReference type="Gene3D" id="3.40.630.10">
    <property type="entry name" value="Zn peptidases"/>
    <property type="match status" value="2"/>
</dbReference>
<evidence type="ECO:0000256" key="5">
    <source>
        <dbReference type="ARBA" id="ARBA00011921"/>
    </source>
</evidence>
<dbReference type="SUPFAM" id="SSF55031">
    <property type="entry name" value="Bacterial exopeptidase dimerisation domain"/>
    <property type="match status" value="1"/>
</dbReference>
<evidence type="ECO:0000259" key="13">
    <source>
        <dbReference type="Pfam" id="PF07687"/>
    </source>
</evidence>
<dbReference type="EMBL" id="PVEP01000005">
    <property type="protein sequence ID" value="PQV56337.1"/>
    <property type="molecule type" value="Genomic_DNA"/>
</dbReference>
<evidence type="ECO:0000256" key="4">
    <source>
        <dbReference type="ARBA" id="ARBA00006247"/>
    </source>
</evidence>
<name>A0A2S8S6A4_9RHOB</name>
<dbReference type="PANTHER" id="PTHR43808">
    <property type="entry name" value="ACETYLORNITHINE DEACETYLASE"/>
    <property type="match status" value="1"/>
</dbReference>
<dbReference type="GO" id="GO:0046872">
    <property type="term" value="F:metal ion binding"/>
    <property type="evidence" value="ECO:0007669"/>
    <property type="project" value="UniProtKB-KW"/>
</dbReference>
<dbReference type="GO" id="GO:0009014">
    <property type="term" value="F:succinyl-diaminopimelate desuccinylase activity"/>
    <property type="evidence" value="ECO:0007669"/>
    <property type="project" value="UniProtKB-EC"/>
</dbReference>
<dbReference type="RefSeq" id="WP_105515183.1">
    <property type="nucleotide sequence ID" value="NZ_PVEP01000005.1"/>
</dbReference>
<evidence type="ECO:0000256" key="3">
    <source>
        <dbReference type="ARBA" id="ARBA00005130"/>
    </source>
</evidence>
<evidence type="ECO:0000256" key="12">
    <source>
        <dbReference type="ARBA" id="ARBA00051301"/>
    </source>
</evidence>
<dbReference type="InterPro" id="IPR011650">
    <property type="entry name" value="Peptidase_M20_dimer"/>
</dbReference>
<evidence type="ECO:0000256" key="6">
    <source>
        <dbReference type="ARBA" id="ARBA00016853"/>
    </source>
</evidence>
<keyword evidence="7" id="KW-0028">Amino-acid biosynthesis</keyword>
<dbReference type="Pfam" id="PF01546">
    <property type="entry name" value="Peptidase_M20"/>
    <property type="match status" value="1"/>
</dbReference>
<keyword evidence="9" id="KW-0378">Hydrolase</keyword>
<evidence type="ECO:0000256" key="2">
    <source>
        <dbReference type="ARBA" id="ARBA00001947"/>
    </source>
</evidence>
<organism evidence="14 15">
    <name type="scientific">Albidovulum denitrificans</name>
    <dbReference type="NCBI Taxonomy" id="404881"/>
    <lineage>
        <taxon>Bacteria</taxon>
        <taxon>Pseudomonadati</taxon>
        <taxon>Pseudomonadota</taxon>
        <taxon>Alphaproteobacteria</taxon>
        <taxon>Rhodobacterales</taxon>
        <taxon>Paracoccaceae</taxon>
        <taxon>Albidovulum</taxon>
    </lineage>
</organism>
<dbReference type="PANTHER" id="PTHR43808:SF8">
    <property type="entry name" value="PEPTIDASE M20 DIMERISATION DOMAIN-CONTAINING PROTEIN"/>
    <property type="match status" value="1"/>
</dbReference>
<evidence type="ECO:0000313" key="14">
    <source>
        <dbReference type="EMBL" id="PQV56337.1"/>
    </source>
</evidence>
<dbReference type="GO" id="GO:0009089">
    <property type="term" value="P:lysine biosynthetic process via diaminopimelate"/>
    <property type="evidence" value="ECO:0007669"/>
    <property type="project" value="UniProtKB-UniPathway"/>
</dbReference>
<sequence>MTSEAEDRIIAGIGARRADLVALTQDLIRIPTLNPPGRNYLEICEYLADRLGRQGFTVDLIRAEGAPGDSPAHPRWNMVARKEGARHGDCVHFNSHHDVVEVGHGWTRDPFGAEVEGDRIYGRGSCDMKGGLAASIIAAEAFIAACPDFRGAIEISATADEETGGYGGVAYLAEQGRFDPARVQHVIIPEPLHKDRICLGHRGVWWAEIETKGRIAHGSMPFLGDSAIRHMGAVLEEMERTLFPLLATKRTAMPVIPEGAKQSTLNINSIHGGEKEQEEDYTGLPAPCVPDRCRIVIDRRYLIEEDLAEVKREVTALLEKIRAERPNFQYDIRDLFEVRPTMTEKDAPVVRTTAAAIEKVLGRHAGYVVSPGTYDQKHIDRIGRLKNCIAYGPGVLDLAHQPDEWVGITDMEDSAKVMALVLAELLAP</sequence>
<comment type="cofactor">
    <cofactor evidence="2">
        <name>Zn(2+)</name>
        <dbReference type="ChEBI" id="CHEBI:29105"/>
    </cofactor>
</comment>
<dbReference type="NCBIfam" id="NF009558">
    <property type="entry name" value="PRK13013.1"/>
    <property type="match status" value="1"/>
</dbReference>
<keyword evidence="10" id="KW-0862">Zinc</keyword>
<dbReference type="Pfam" id="PF07687">
    <property type="entry name" value="M20_dimer"/>
    <property type="match status" value="1"/>
</dbReference>
<dbReference type="InterPro" id="IPR050072">
    <property type="entry name" value="Peptidase_M20A"/>
</dbReference>
<keyword evidence="8" id="KW-0479">Metal-binding</keyword>
<reference evidence="14 15" key="1">
    <citation type="submission" date="2018-02" db="EMBL/GenBank/DDBJ databases">
        <title>Genomic Encyclopedia of Archaeal and Bacterial Type Strains, Phase II (KMG-II): from individual species to whole genera.</title>
        <authorList>
            <person name="Goeker M."/>
        </authorList>
    </citation>
    <scope>NUCLEOTIDE SEQUENCE [LARGE SCALE GENOMIC DNA]</scope>
    <source>
        <strain evidence="14 15">DSM 18921</strain>
    </source>
</reference>
<dbReference type="EC" id="3.5.1.18" evidence="5"/>
<comment type="similarity">
    <text evidence="4">Belongs to the peptidase M20A family.</text>
</comment>
<evidence type="ECO:0000256" key="1">
    <source>
        <dbReference type="ARBA" id="ARBA00001941"/>
    </source>
</evidence>
<evidence type="ECO:0000256" key="11">
    <source>
        <dbReference type="ARBA" id="ARBA00023285"/>
    </source>
</evidence>
<dbReference type="PROSITE" id="PS00759">
    <property type="entry name" value="ARGE_DAPE_CPG2_2"/>
    <property type="match status" value="1"/>
</dbReference>
<feature type="domain" description="Peptidase M20 dimerisation" evidence="13">
    <location>
        <begin position="200"/>
        <end position="322"/>
    </location>
</feature>
<proteinExistence type="inferred from homology"/>
<dbReference type="Proteomes" id="UP000238338">
    <property type="component" value="Unassembled WGS sequence"/>
</dbReference>
<comment type="pathway">
    <text evidence="3">Amino-acid biosynthesis; L-lysine biosynthesis via DAP pathway; LL-2,6-diaminopimelate from (S)-tetrahydrodipicolinate (succinylase route): step 3/3.</text>
</comment>
<gene>
    <name evidence="14" type="ORF">LX70_02603</name>
</gene>
<comment type="cofactor">
    <cofactor evidence="1">
        <name>Co(2+)</name>
        <dbReference type="ChEBI" id="CHEBI:48828"/>
    </cofactor>
</comment>
<evidence type="ECO:0000256" key="10">
    <source>
        <dbReference type="ARBA" id="ARBA00022833"/>
    </source>
</evidence>
<dbReference type="Gene3D" id="3.30.70.360">
    <property type="match status" value="1"/>
</dbReference>
<dbReference type="InterPro" id="IPR010182">
    <property type="entry name" value="ArgE/DapE"/>
</dbReference>
<comment type="catalytic activity">
    <reaction evidence="12">
        <text>N-succinyl-(2S,6S)-2,6-diaminopimelate + H2O = (2S,6S)-2,6-diaminopimelate + succinate</text>
        <dbReference type="Rhea" id="RHEA:22608"/>
        <dbReference type="ChEBI" id="CHEBI:15377"/>
        <dbReference type="ChEBI" id="CHEBI:30031"/>
        <dbReference type="ChEBI" id="CHEBI:57609"/>
        <dbReference type="ChEBI" id="CHEBI:58087"/>
        <dbReference type="EC" id="3.5.1.18"/>
    </reaction>
</comment>
<evidence type="ECO:0000313" key="15">
    <source>
        <dbReference type="Proteomes" id="UP000238338"/>
    </source>
</evidence>
<dbReference type="UniPathway" id="UPA00034">
    <property type="reaction ID" value="UER00021"/>
</dbReference>
<dbReference type="NCBIfam" id="TIGR01910">
    <property type="entry name" value="DapE-ArgE"/>
    <property type="match status" value="1"/>
</dbReference>
<dbReference type="InterPro" id="IPR002933">
    <property type="entry name" value="Peptidase_M20"/>
</dbReference>
<dbReference type="AlphaFoldDB" id="A0A2S8S6A4"/>